<dbReference type="Proteomes" id="UP000033428">
    <property type="component" value="Unassembled WGS sequence"/>
</dbReference>
<organism evidence="1 2">
    <name type="scientific">Candidatus Omnitrophus magneticus</name>
    <dbReference type="NCBI Taxonomy" id="1609969"/>
    <lineage>
        <taxon>Bacteria</taxon>
        <taxon>Pseudomonadati</taxon>
        <taxon>Candidatus Omnitrophota</taxon>
        <taxon>Candidatus Omnitrophus</taxon>
    </lineage>
</organism>
<proteinExistence type="predicted"/>
<dbReference type="EMBL" id="JYNY01000477">
    <property type="protein sequence ID" value="KJJ83815.1"/>
    <property type="molecule type" value="Genomic_DNA"/>
</dbReference>
<keyword evidence="2" id="KW-1185">Reference proteome</keyword>
<evidence type="ECO:0000313" key="1">
    <source>
        <dbReference type="EMBL" id="KJJ83815.1"/>
    </source>
</evidence>
<sequence>MKFFSCRANPEQCFMFLFLSDICYNLKIFVTQTIKHGGFLNG</sequence>
<comment type="caution">
    <text evidence="1">The sequence shown here is derived from an EMBL/GenBank/DDBJ whole genome shotgun (WGS) entry which is preliminary data.</text>
</comment>
<evidence type="ECO:0000313" key="2">
    <source>
        <dbReference type="Proteomes" id="UP000033428"/>
    </source>
</evidence>
<accession>A0A0F0CQW1</accession>
<dbReference type="AlphaFoldDB" id="A0A0F0CQW1"/>
<reference evidence="1 2" key="1">
    <citation type="submission" date="2015-02" db="EMBL/GenBank/DDBJ databases">
        <title>Single-cell genomics of uncultivated deep-branching MTB reveals a conserved set of magnetosome genes.</title>
        <authorList>
            <person name="Kolinko S."/>
            <person name="Richter M."/>
            <person name="Glockner F.O."/>
            <person name="Brachmann A."/>
            <person name="Schuler D."/>
        </authorList>
    </citation>
    <scope>NUCLEOTIDE SEQUENCE [LARGE SCALE GENOMIC DNA]</scope>
    <source>
        <strain evidence="1">SKK-01</strain>
    </source>
</reference>
<name>A0A0F0CQW1_9BACT</name>
<protein>
    <submittedName>
        <fullName evidence="1">Uncharacterized protein</fullName>
    </submittedName>
</protein>
<gene>
    <name evidence="1" type="ORF">OMAG_002318</name>
</gene>